<dbReference type="STRING" id="599839.J4IAT4"/>
<evidence type="ECO:0000259" key="8">
    <source>
        <dbReference type="Pfam" id="PF10337"/>
    </source>
</evidence>
<evidence type="ECO:0000259" key="7">
    <source>
        <dbReference type="Pfam" id="PF10334"/>
    </source>
</evidence>
<feature type="compositionally biased region" description="Basic and acidic residues" evidence="5">
    <location>
        <begin position="557"/>
        <end position="569"/>
    </location>
</feature>
<feature type="transmembrane region" description="Helical" evidence="6">
    <location>
        <begin position="78"/>
        <end position="101"/>
    </location>
</feature>
<feature type="transmembrane region" description="Helical" evidence="6">
    <location>
        <begin position="32"/>
        <end position="49"/>
    </location>
</feature>
<evidence type="ECO:0000256" key="5">
    <source>
        <dbReference type="SAM" id="MobiDB-lite"/>
    </source>
</evidence>
<feature type="domain" description="Integral membrane bound transporter" evidence="9">
    <location>
        <begin position="623"/>
        <end position="754"/>
    </location>
</feature>
<dbReference type="Pfam" id="PF10334">
    <property type="entry name" value="BRE4"/>
    <property type="match status" value="1"/>
</dbReference>
<dbReference type="InterPro" id="IPR018823">
    <property type="entry name" value="ArAE_2_N"/>
</dbReference>
<dbReference type="InterPro" id="IPR049453">
    <property type="entry name" value="Memb_transporter_dom"/>
</dbReference>
<proteinExistence type="predicted"/>
<keyword evidence="11" id="KW-1185">Reference proteome</keyword>
<feature type="transmembrane region" description="Helical" evidence="6">
    <location>
        <begin position="173"/>
        <end position="193"/>
    </location>
</feature>
<name>J4IAT4_9APHY</name>
<comment type="subcellular location">
    <subcellularLocation>
        <location evidence="1">Membrane</location>
        <topology evidence="1">Multi-pass membrane protein</topology>
    </subcellularLocation>
</comment>
<dbReference type="InParanoid" id="J4IAT4"/>
<organism evidence="10 11">
    <name type="scientific">Fibroporia radiculosa</name>
    <dbReference type="NCBI Taxonomy" id="599839"/>
    <lineage>
        <taxon>Eukaryota</taxon>
        <taxon>Fungi</taxon>
        <taxon>Dikarya</taxon>
        <taxon>Basidiomycota</taxon>
        <taxon>Agaricomycotina</taxon>
        <taxon>Agaricomycetes</taxon>
        <taxon>Polyporales</taxon>
        <taxon>Fibroporiaceae</taxon>
        <taxon>Fibroporia</taxon>
    </lineage>
</organism>
<feature type="transmembrane region" description="Helical" evidence="6">
    <location>
        <begin position="679"/>
        <end position="697"/>
    </location>
</feature>
<feature type="region of interest" description="Disordered" evidence="5">
    <location>
        <begin position="536"/>
        <end position="569"/>
    </location>
</feature>
<dbReference type="HOGENOM" id="CLU_003918_1_0_1"/>
<feature type="transmembrane region" description="Helical" evidence="6">
    <location>
        <begin position="1013"/>
        <end position="1033"/>
    </location>
</feature>
<evidence type="ECO:0000313" key="11">
    <source>
        <dbReference type="Proteomes" id="UP000006352"/>
    </source>
</evidence>
<dbReference type="EMBL" id="HE797114">
    <property type="protein sequence ID" value="CCM03466.1"/>
    <property type="molecule type" value="Genomic_DNA"/>
</dbReference>
<keyword evidence="2 6" id="KW-0812">Transmembrane</keyword>
<gene>
    <name evidence="10" type="ORF">FIBRA_05599</name>
</gene>
<feature type="transmembrane region" description="Helical" evidence="6">
    <location>
        <begin position="647"/>
        <end position="667"/>
    </location>
</feature>
<dbReference type="PANTHER" id="PTHR37994:SF3">
    <property type="entry name" value="ER TRANSPORTER 6TM N-TERMINAL DOMAIN-CONTAINING PROTEIN"/>
    <property type="match status" value="1"/>
</dbReference>
<keyword evidence="3 6" id="KW-1133">Transmembrane helix</keyword>
<evidence type="ECO:0000256" key="2">
    <source>
        <dbReference type="ARBA" id="ARBA00022692"/>
    </source>
</evidence>
<evidence type="ECO:0000256" key="4">
    <source>
        <dbReference type="ARBA" id="ARBA00023136"/>
    </source>
</evidence>
<feature type="domain" description="Putative ER transporter 6TM N-terminal" evidence="8">
    <location>
        <begin position="16"/>
        <end position="449"/>
    </location>
</feature>
<dbReference type="Pfam" id="PF10337">
    <property type="entry name" value="ArAE_2_N"/>
    <property type="match status" value="1"/>
</dbReference>
<feature type="transmembrane region" description="Helical" evidence="6">
    <location>
        <begin position="741"/>
        <end position="758"/>
    </location>
</feature>
<reference evidence="10 11" key="1">
    <citation type="journal article" date="2012" name="Appl. Environ. Microbiol.">
        <title>Short-read sequencing for genomic analysis of the brown rot fungus Fibroporia radiculosa.</title>
        <authorList>
            <person name="Tang J.D."/>
            <person name="Perkins A.D."/>
            <person name="Sonstegard T.S."/>
            <person name="Schroeder S.G."/>
            <person name="Burgess S.C."/>
            <person name="Diehl S.V."/>
        </authorList>
    </citation>
    <scope>NUCLEOTIDE SEQUENCE [LARGE SCALE GENOMIC DNA]</scope>
    <source>
        <strain evidence="10 11">TFFH 294</strain>
    </source>
</reference>
<evidence type="ECO:0000256" key="1">
    <source>
        <dbReference type="ARBA" id="ARBA00004141"/>
    </source>
</evidence>
<accession>J4IAT4</accession>
<feature type="transmembrane region" description="Helical" evidence="6">
    <location>
        <begin position="961"/>
        <end position="978"/>
    </location>
</feature>
<feature type="domain" description="DUF2421" evidence="7">
    <location>
        <begin position="760"/>
        <end position="991"/>
    </location>
</feature>
<evidence type="ECO:0000259" key="9">
    <source>
        <dbReference type="Pfam" id="PF13515"/>
    </source>
</evidence>
<feature type="transmembrane region" description="Helical" evidence="6">
    <location>
        <begin position="205"/>
        <end position="224"/>
    </location>
</feature>
<feature type="transmembrane region" description="Helical" evidence="6">
    <location>
        <begin position="704"/>
        <end position="721"/>
    </location>
</feature>
<dbReference type="Pfam" id="PF13515">
    <property type="entry name" value="FUSC_2"/>
    <property type="match status" value="1"/>
</dbReference>
<dbReference type="RefSeq" id="XP_012182749.1">
    <property type="nucleotide sequence ID" value="XM_012327359.1"/>
</dbReference>
<protein>
    <recommendedName>
        <fullName evidence="12">ER transporter 6TM N-terminal domain-containing protein</fullName>
    </recommendedName>
</protein>
<dbReference type="Proteomes" id="UP000006352">
    <property type="component" value="Unassembled WGS sequence"/>
</dbReference>
<dbReference type="AlphaFoldDB" id="J4IAT4"/>
<sequence length="1063" mass="117419">MNAAPLQSTTHFWDKLPPWVSSNLRARKSWRMLLRCWFASWVSFVIMLPDASLRTLGNTAFFALLGSMLVPPNMPVQVFLFVLMTVVVGVCFGWGISAAAMRAALAVRNQLLVEQTLLREEQSASGLANPDVLFETGIFNGDFLDTRSSVMFGAFLAVASFIFALIRAYMPRLLIMSIFGTIAVDIFCSYGPLFPFGEYTLLNSMLTSLACYIGIAVIVIIVIFPETLNHALLTSVSGLLSQIETLVRLQDDVLSSPVGSLIEDGAVLQRVTSTREGIIATLRAFIPQLTFINLEFSWGKWNGDDLKALEEPLSVVVSRLSSLQCVTRLIGQSLHISDCRASTSDTTPTQSQHTETGDAPVLRELYARQAGEVPFEDVLSSLRDATRPVREACAHTVVACAAVIESINTRRYSRDSTVHMDTRLEALDVAQEELERSLKAFKNTDRFVILEPFGAILDLAGNPASDEGETKKRKGAAPLRALYIAYTFAVNVVVVSQGVNALAEVIGETARKRRRNRLWAPKGLRTIWNVLSQKDGSTEEAVGEDPVRPEEEGEEYKEEKDYRRDPDGRPPRNAIQHIFNVLHRAFLWAQTPEALFAFKYVFVTIALWVPSVCRTSTHFVYAEKSIWALIMAQTTLNIYAGDQIWNIMLRLAGTFVGLVFGLLSWYIGSGNGHGSPYGMAVIVGVFLIPVLFLRIFAPPQLLPGVMMIGATWALIVGYSWIDSHLLIFGNVGFGWPVAWRRWVLVVIGAVASFIMMILPPRSARKSVRLRCASTTASLAHIYSRLMTGWIHEAASGDGDKEGLGFAGDLDWARGVREQIIGVAQKIQALKMQTTLAKFEGNLRGAWPYKEYSRLVSLEAEMLANLAMVGGSLAQLDHQVRISLLRHTKVLNPNFISDVMSTFLLVSQSLRTGEPLHQTQHQDLVDRVFYHGDMSRPINDPGADGGATARSPHLEIVTSYEYMFYASGVAAVFLLLHNLTEARTITADLCGEVSLVSCAAVEYPSPDYLVYQNAAIYNFVAILFAAGVFVHARVAPAYARLGEIVSVLSVVLVALQLKWFKAQL</sequence>
<dbReference type="GeneID" id="24098377"/>
<feature type="transmembrane region" description="Helical" evidence="6">
    <location>
        <begin position="1040"/>
        <end position="1059"/>
    </location>
</feature>
<evidence type="ECO:0008006" key="12">
    <source>
        <dbReference type="Google" id="ProtNLM"/>
    </source>
</evidence>
<dbReference type="OrthoDB" id="2274698at2759"/>
<feature type="transmembrane region" description="Helical" evidence="6">
    <location>
        <begin position="149"/>
        <end position="166"/>
    </location>
</feature>
<evidence type="ECO:0000256" key="3">
    <source>
        <dbReference type="ARBA" id="ARBA00022989"/>
    </source>
</evidence>
<dbReference type="InterPro" id="IPR018820">
    <property type="entry name" value="BRE4-related_DUF2421"/>
</dbReference>
<evidence type="ECO:0000313" key="10">
    <source>
        <dbReference type="EMBL" id="CCM03466.1"/>
    </source>
</evidence>
<evidence type="ECO:0000256" key="6">
    <source>
        <dbReference type="SAM" id="Phobius"/>
    </source>
</evidence>
<dbReference type="PANTHER" id="PTHR37994">
    <property type="entry name" value="ARAE_2_N DOMAIN-CONTAINING PROTEIN-RELATED"/>
    <property type="match status" value="1"/>
</dbReference>
<dbReference type="GO" id="GO:0016020">
    <property type="term" value="C:membrane"/>
    <property type="evidence" value="ECO:0007669"/>
    <property type="project" value="UniProtKB-SubCell"/>
</dbReference>
<keyword evidence="4 6" id="KW-0472">Membrane</keyword>